<dbReference type="InterPro" id="IPR011042">
    <property type="entry name" value="6-blade_b-propeller_TolB-like"/>
</dbReference>
<proteinExistence type="predicted"/>
<evidence type="ECO:0000256" key="1">
    <source>
        <dbReference type="SAM" id="SignalP"/>
    </source>
</evidence>
<dbReference type="SUPFAM" id="SSF82171">
    <property type="entry name" value="DPP6 N-terminal domain-like"/>
    <property type="match status" value="2"/>
</dbReference>
<dbReference type="RefSeq" id="WP_073049778.1">
    <property type="nucleotide sequence ID" value="NZ_FQZL01000017.1"/>
</dbReference>
<feature type="signal peptide" evidence="1">
    <location>
        <begin position="1"/>
        <end position="25"/>
    </location>
</feature>
<name>A0A1M6IJX4_9FIRM</name>
<organism evidence="2 3">
    <name type="scientific">Dethiosulfatibacter aminovorans DSM 17477</name>
    <dbReference type="NCBI Taxonomy" id="1121476"/>
    <lineage>
        <taxon>Bacteria</taxon>
        <taxon>Bacillati</taxon>
        <taxon>Bacillota</taxon>
        <taxon>Tissierellia</taxon>
        <taxon>Dethiosulfatibacter</taxon>
    </lineage>
</organism>
<dbReference type="PROSITE" id="PS51257">
    <property type="entry name" value="PROKAR_LIPOPROTEIN"/>
    <property type="match status" value="1"/>
</dbReference>
<dbReference type="EMBL" id="FQZL01000017">
    <property type="protein sequence ID" value="SHJ34756.1"/>
    <property type="molecule type" value="Genomic_DNA"/>
</dbReference>
<sequence>MKKTKLTVLLPIILIICLLSVGCGAASGGSTTIAEETILDEIFIFKSNGPGSSTGDLYFIDGDKEKIKIDSDVLNSTFQVTPEDKKILYVTEDNTLYLKETDKEKEKITSDVYPYSARFSADESTIVFEKADYDSYDLYVKKIGQDKEKIASDTEYFDLSWDGNSVFYIDSEDNLYIKNHDQDKEKIASDVSFIYPCSDGETILYINNDDNFYYKNIVEDEKVKLSSEPVEQYYNIFVSDDSEMITYLDEYDYLKSRGELYSYEVGEEPQKLASDVSSHYMSRNGKYVYYLNDEEELYAIDIKSDEKEKIATDVVSIITSHNGTSIAYLDTDDILYVKETGKEKEKLATDVLKWDLTGDGAVILNNDNELYIKRNRSEEKEHLADSIEDFLVVSNGTCLYYYNDNDELYVIEKDQEPRMIMDGLDKNENVHIQNSLFMQTKLSLEDISGIWKNDYYDEIITISDDGTVSVDSFEYGAYEGQMMNVEPFSDSISATIFDEEYTFSVNDENSIRIDYDDYYRIDEDEYREWQDEQMKYTLLYEVVFITGDNVTCYANHDAGSEYMGFYSYGDELYVEDVYKDDSGAFWLMGSFYDDYWNYTEIWLPFDSELMFIE</sequence>
<keyword evidence="3" id="KW-1185">Reference proteome</keyword>
<evidence type="ECO:0000313" key="2">
    <source>
        <dbReference type="EMBL" id="SHJ34756.1"/>
    </source>
</evidence>
<dbReference type="Proteomes" id="UP000184052">
    <property type="component" value="Unassembled WGS sequence"/>
</dbReference>
<gene>
    <name evidence="2" type="ORF">SAMN02745751_02359</name>
</gene>
<evidence type="ECO:0008006" key="4">
    <source>
        <dbReference type="Google" id="ProtNLM"/>
    </source>
</evidence>
<dbReference type="AlphaFoldDB" id="A0A1M6IJX4"/>
<feature type="chain" id="PRO_5012725836" description="DUF5050 domain-containing protein" evidence="1">
    <location>
        <begin position="26"/>
        <end position="613"/>
    </location>
</feature>
<evidence type="ECO:0000313" key="3">
    <source>
        <dbReference type="Proteomes" id="UP000184052"/>
    </source>
</evidence>
<accession>A0A1M6IJX4</accession>
<protein>
    <recommendedName>
        <fullName evidence="4">DUF5050 domain-containing protein</fullName>
    </recommendedName>
</protein>
<dbReference type="OrthoDB" id="2943618at2"/>
<reference evidence="2 3" key="1">
    <citation type="submission" date="2016-11" db="EMBL/GenBank/DDBJ databases">
        <authorList>
            <person name="Jaros S."/>
            <person name="Januszkiewicz K."/>
            <person name="Wedrychowicz H."/>
        </authorList>
    </citation>
    <scope>NUCLEOTIDE SEQUENCE [LARGE SCALE GENOMIC DNA]</scope>
    <source>
        <strain evidence="2 3">DSM 17477</strain>
    </source>
</reference>
<keyword evidence="1" id="KW-0732">Signal</keyword>
<dbReference type="Gene3D" id="2.120.10.30">
    <property type="entry name" value="TolB, C-terminal domain"/>
    <property type="match status" value="1"/>
</dbReference>